<dbReference type="OrthoDB" id="3825558at2"/>
<dbReference type="Proteomes" id="UP000444980">
    <property type="component" value="Unassembled WGS sequence"/>
</dbReference>
<feature type="transmembrane region" description="Helical" evidence="2">
    <location>
        <begin position="53"/>
        <end position="75"/>
    </location>
</feature>
<dbReference type="InterPro" id="IPR021517">
    <property type="entry name" value="DUF3180"/>
</dbReference>
<protein>
    <recommendedName>
        <fullName evidence="5">DUF3180 domain-containing protein</fullName>
    </recommendedName>
</protein>
<evidence type="ECO:0000256" key="2">
    <source>
        <dbReference type="SAM" id="Phobius"/>
    </source>
</evidence>
<accession>A0A7I9V0Z2</accession>
<feature type="transmembrane region" description="Helical" evidence="2">
    <location>
        <begin position="96"/>
        <end position="126"/>
    </location>
</feature>
<sequence length="179" mass="18722">MSRPSDLEPRRPDPDNPNGLGPTKLRDLVMVAVGAAVLAWVFIAYNFGDFPTIRWYTSAVLLVLAALEAVAGFAVRRRVADNEVGQAKEQLHPLTVARLVALAKASAILGAVATGAWGAIAAYLYHLQDVASANASKLGTIVGILGGVALVIAALWLEQSCKAPEDPAEDGQAPNPDTA</sequence>
<evidence type="ECO:0000313" key="3">
    <source>
        <dbReference type="EMBL" id="GED99124.1"/>
    </source>
</evidence>
<evidence type="ECO:0000313" key="4">
    <source>
        <dbReference type="Proteomes" id="UP000444980"/>
    </source>
</evidence>
<keyword evidence="4" id="KW-1185">Reference proteome</keyword>
<keyword evidence="2" id="KW-0812">Transmembrane</keyword>
<feature type="transmembrane region" description="Helical" evidence="2">
    <location>
        <begin position="28"/>
        <end position="47"/>
    </location>
</feature>
<feature type="transmembrane region" description="Helical" evidence="2">
    <location>
        <begin position="138"/>
        <end position="157"/>
    </location>
</feature>
<comment type="caution">
    <text evidence="3">The sequence shown here is derived from an EMBL/GenBank/DDBJ whole genome shotgun (WGS) entry which is preliminary data.</text>
</comment>
<feature type="region of interest" description="Disordered" evidence="1">
    <location>
        <begin position="1"/>
        <end position="21"/>
    </location>
</feature>
<dbReference type="Pfam" id="PF11377">
    <property type="entry name" value="DUF3180"/>
    <property type="match status" value="1"/>
</dbReference>
<gene>
    <name evidence="3" type="ORF">nbrc107697_31630</name>
</gene>
<name>A0A7I9V0Z2_9ACTN</name>
<dbReference type="AlphaFoldDB" id="A0A7I9V0Z2"/>
<organism evidence="3 4">
    <name type="scientific">Gordonia crocea</name>
    <dbReference type="NCBI Taxonomy" id="589162"/>
    <lineage>
        <taxon>Bacteria</taxon>
        <taxon>Bacillati</taxon>
        <taxon>Actinomycetota</taxon>
        <taxon>Actinomycetes</taxon>
        <taxon>Mycobacteriales</taxon>
        <taxon>Gordoniaceae</taxon>
        <taxon>Gordonia</taxon>
    </lineage>
</organism>
<dbReference type="EMBL" id="BJOU01000017">
    <property type="protein sequence ID" value="GED99124.1"/>
    <property type="molecule type" value="Genomic_DNA"/>
</dbReference>
<proteinExistence type="predicted"/>
<evidence type="ECO:0008006" key="5">
    <source>
        <dbReference type="Google" id="ProtNLM"/>
    </source>
</evidence>
<evidence type="ECO:0000256" key="1">
    <source>
        <dbReference type="SAM" id="MobiDB-lite"/>
    </source>
</evidence>
<dbReference type="RefSeq" id="WP_161928440.1">
    <property type="nucleotide sequence ID" value="NZ_BJOU01000017.1"/>
</dbReference>
<reference evidence="4" key="1">
    <citation type="submission" date="2019-06" db="EMBL/GenBank/DDBJ databases">
        <title>Gordonia isolated from sludge of a wastewater treatment plant.</title>
        <authorList>
            <person name="Tamura T."/>
            <person name="Aoyama K."/>
            <person name="Kang Y."/>
            <person name="Saito S."/>
            <person name="Akiyama N."/>
            <person name="Yazawa K."/>
            <person name="Gonoi T."/>
            <person name="Mikami Y."/>
        </authorList>
    </citation>
    <scope>NUCLEOTIDE SEQUENCE [LARGE SCALE GENOMIC DNA]</scope>
    <source>
        <strain evidence="4">NBRC 107697</strain>
    </source>
</reference>
<keyword evidence="2" id="KW-0472">Membrane</keyword>
<keyword evidence="2" id="KW-1133">Transmembrane helix</keyword>
<feature type="compositionally biased region" description="Basic and acidic residues" evidence="1">
    <location>
        <begin position="1"/>
        <end position="14"/>
    </location>
</feature>